<dbReference type="EMBL" id="MVBN01000008">
    <property type="protein sequence ID" value="OOK68268.1"/>
    <property type="molecule type" value="Genomic_DNA"/>
</dbReference>
<evidence type="ECO:0000313" key="3">
    <source>
        <dbReference type="EMBL" id="OOK68268.1"/>
    </source>
</evidence>
<evidence type="ECO:0000313" key="2">
    <source>
        <dbReference type="EMBL" id="BCI87343.1"/>
    </source>
</evidence>
<dbReference type="PANTHER" id="PTHR22753">
    <property type="entry name" value="TRANSMEMBRANE PROTEIN 68"/>
    <property type="match status" value="1"/>
</dbReference>
<organism evidence="3 5">
    <name type="scientific">Mycobacterium kansasii</name>
    <dbReference type="NCBI Taxonomy" id="1768"/>
    <lineage>
        <taxon>Bacteria</taxon>
        <taxon>Bacillati</taxon>
        <taxon>Actinomycetota</taxon>
        <taxon>Actinomycetes</taxon>
        <taxon>Mycobacteriales</taxon>
        <taxon>Mycobacteriaceae</taxon>
        <taxon>Mycobacterium</taxon>
    </lineage>
</organism>
<evidence type="ECO:0000313" key="7">
    <source>
        <dbReference type="Proteomes" id="UP000516380"/>
    </source>
</evidence>
<evidence type="ECO:0000313" key="6">
    <source>
        <dbReference type="Proteomes" id="UP000189229"/>
    </source>
</evidence>
<dbReference type="EMBL" id="AP023343">
    <property type="protein sequence ID" value="BCI87343.1"/>
    <property type="molecule type" value="Genomic_DNA"/>
</dbReference>
<dbReference type="PIRSF" id="PIRSF016753">
    <property type="entry name" value="P_lipid/glycerol_ac_tran_prd"/>
    <property type="match status" value="1"/>
</dbReference>
<keyword evidence="3" id="KW-0808">Transferase</keyword>
<dbReference type="CDD" id="cd07987">
    <property type="entry name" value="LPLAT_MGAT-like"/>
    <property type="match status" value="1"/>
</dbReference>
<dbReference type="Proteomes" id="UP000516380">
    <property type="component" value="Chromosome"/>
</dbReference>
<keyword evidence="3" id="KW-0012">Acyltransferase</keyword>
<dbReference type="EMBL" id="MVBM01000005">
    <property type="protein sequence ID" value="OOK72092.1"/>
    <property type="molecule type" value="Genomic_DNA"/>
</dbReference>
<dbReference type="Pfam" id="PF01553">
    <property type="entry name" value="Acyltransferase"/>
    <property type="match status" value="1"/>
</dbReference>
<reference evidence="2 7" key="2">
    <citation type="submission" date="2020-07" db="EMBL/GenBank/DDBJ databases">
        <title>Mycobacterium kansasii (former subtype) with zoonotic potential isolated from diseased indoor pet cat, Japan.</title>
        <authorList>
            <person name="Fukano H."/>
            <person name="Terazono T."/>
            <person name="Hoshino Y."/>
        </authorList>
    </citation>
    <scope>NUCLEOTIDE SEQUENCE [LARGE SCALE GENOMIC DNA]</scope>
    <source>
        <strain evidence="2 7">Kuro-I</strain>
    </source>
</reference>
<dbReference type="PANTHER" id="PTHR22753:SF14">
    <property type="entry name" value="MONOACYLGLYCEROL_DIACYLGLYCEROL O-ACYLTRANSFERASE"/>
    <property type="match status" value="1"/>
</dbReference>
<gene>
    <name evidence="3" type="ORF">BZL29_6884</name>
    <name evidence="4" type="ORF">BZL30_5585</name>
    <name evidence="2" type="ORF">NIIDMKKI_25490</name>
</gene>
<accession>A0A1V3WNE4</accession>
<protein>
    <submittedName>
        <fullName evidence="3">Acyltransferase family protein</fullName>
    </submittedName>
</protein>
<dbReference type="SMART" id="SM00563">
    <property type="entry name" value="PlsC"/>
    <property type="match status" value="1"/>
</dbReference>
<dbReference type="AlphaFoldDB" id="A0A1V3WNE4"/>
<evidence type="ECO:0000313" key="4">
    <source>
        <dbReference type="EMBL" id="OOK72092.1"/>
    </source>
</evidence>
<dbReference type="STRING" id="1768.B1T50_03545"/>
<dbReference type="InterPro" id="IPR002123">
    <property type="entry name" value="Plipid/glycerol_acylTrfase"/>
</dbReference>
<dbReference type="Proteomes" id="UP000189229">
    <property type="component" value="Unassembled WGS sequence"/>
</dbReference>
<dbReference type="InterPro" id="IPR016676">
    <property type="entry name" value="P_lipid/glycerol_AcTrfase_prd"/>
</dbReference>
<name>A0A1V3WNE4_MYCKA</name>
<keyword evidence="7" id="KW-1185">Reference proteome</keyword>
<dbReference type="GO" id="GO:0016020">
    <property type="term" value="C:membrane"/>
    <property type="evidence" value="ECO:0007669"/>
    <property type="project" value="TreeGrafter"/>
</dbReference>
<proteinExistence type="predicted"/>
<evidence type="ECO:0000259" key="1">
    <source>
        <dbReference type="SMART" id="SM00563"/>
    </source>
</evidence>
<feature type="domain" description="Phospholipid/glycerol acyltransferase" evidence="1">
    <location>
        <begin position="44"/>
        <end position="163"/>
    </location>
</feature>
<dbReference type="Proteomes" id="UP000188532">
    <property type="component" value="Unassembled WGS sequence"/>
</dbReference>
<sequence>MNDSEIAEWDPGLTKRAMRVARPIVKRYYRSEVHGLELLPPGGVLVVSNHSGGFLPMDEVVFAVDYYGEFGYARPIYTLTHDIMLVGPTADSLRRMGYVHATRANAAEALRAGAVVIDFPGGDYDAYRPTWSRNTIDFGGRIGYARTAIDAKVPIVPMVSIGAQENQLFLSRGTRLARALRLDQLLHSKVLPVTFGFPFGLSIVVPVNMPLPTKIVIQVLAPIDIAAQFGSHPDAAEVDAYVRQVMQTGLDALAAQRRFPIVG</sequence>
<dbReference type="GO" id="GO:0016746">
    <property type="term" value="F:acyltransferase activity"/>
    <property type="evidence" value="ECO:0007669"/>
    <property type="project" value="UniProtKB-KW"/>
</dbReference>
<dbReference type="SUPFAM" id="SSF69593">
    <property type="entry name" value="Glycerol-3-phosphate (1)-acyltransferase"/>
    <property type="match status" value="1"/>
</dbReference>
<reference evidence="5 6" key="1">
    <citation type="submission" date="2017-02" db="EMBL/GenBank/DDBJ databases">
        <title>Complete genome sequences of Mycobacterium kansasii strains isolated from rhesus macaques.</title>
        <authorList>
            <person name="Panda A."/>
            <person name="Nagaraj S."/>
            <person name="Zhao X."/>
            <person name="Tettelin H."/>
            <person name="Detolla L.J."/>
        </authorList>
    </citation>
    <scope>NUCLEOTIDE SEQUENCE [LARGE SCALE GENOMIC DNA]</scope>
    <source>
        <strain evidence="3 5">11-3469</strain>
        <strain evidence="4 6">11-3813</strain>
    </source>
</reference>
<evidence type="ECO:0000313" key="5">
    <source>
        <dbReference type="Proteomes" id="UP000188532"/>
    </source>
</evidence>